<dbReference type="OrthoDB" id="5654335at2"/>
<dbReference type="HOGENOM" id="CLU_524569_0_0_6"/>
<sequence>MKFFGHSLFKHTKKTDAENKHENKHQIHIEDKAVNKKTRHPDDFQPTNKKTAGQTGSYQAQDTNHNHLHQMKRSISNASVKRRLKAAGLDRENFGEVIAAQIGRKLLEESLVPDVFPVYGSSRDGVYVASKYLGDKKNPAITLDKFAKNFGVTLSGAHVRVISKKEAIFKKGEISLDSELKKDLCTAIVLSAVIGDHDINPGNMMVFKHEGKQRIARIDFGHAFNDLLKCSQVNGGRVRDTKYPILDFFNRSEVGGILGAPSKLWRDYPDLILCSEMVSALQAMSKDFDTKVQQGIETSKKYFLELIEDMGNNNDIKGLDHVRASLDAICPEVITENTRALQKSTSTSTKTLGGSAESIRTSTESLGASDNQLYLDPIFNKIAHFVKEQGKDLMKIAALMELQIAIDDALKNGNYFNKIWAIYNKNNNQLPKTCEKIHWIKSGIYNEPKLCTIEKFIIQRSKELIKENPDKKDEIRNNSAHICAMQPQTLSNSTSNIKERLNIQKIGGECSRTEFASQR</sequence>
<evidence type="ECO:0000259" key="2">
    <source>
        <dbReference type="Pfam" id="PF18640"/>
    </source>
</evidence>
<protein>
    <recommendedName>
        <fullName evidence="2">LepB N-terminal domain-containing protein</fullName>
    </recommendedName>
</protein>
<dbReference type="Pfam" id="PF18640">
    <property type="entry name" value="LepB_N"/>
    <property type="match status" value="1"/>
</dbReference>
<dbReference type="GeneID" id="40925682"/>
<dbReference type="AlphaFoldDB" id="D3HSD2"/>
<evidence type="ECO:0000256" key="1">
    <source>
        <dbReference type="SAM" id="MobiDB-lite"/>
    </source>
</evidence>
<accession>D3HSD2</accession>
<keyword evidence="4" id="KW-1185">Reference proteome</keyword>
<dbReference type="EMBL" id="FN650140">
    <property type="protein sequence ID" value="CBJ11820.1"/>
    <property type="molecule type" value="Genomic_DNA"/>
</dbReference>
<dbReference type="InterPro" id="IPR040519">
    <property type="entry name" value="LepB_N"/>
</dbReference>
<gene>
    <name evidence="3" type="ordered locus">LLO_1454</name>
</gene>
<name>D3HSD2_LEGLN</name>
<dbReference type="Proteomes" id="UP000001060">
    <property type="component" value="Chromosome"/>
</dbReference>
<feature type="region of interest" description="Disordered" evidence="1">
    <location>
        <begin position="14"/>
        <end position="61"/>
    </location>
</feature>
<feature type="domain" description="LepB N-terminal" evidence="2">
    <location>
        <begin position="184"/>
        <end position="227"/>
    </location>
</feature>
<evidence type="ECO:0000313" key="4">
    <source>
        <dbReference type="Proteomes" id="UP000001060"/>
    </source>
</evidence>
<dbReference type="RefSeq" id="WP_003631783.1">
    <property type="nucleotide sequence ID" value="NC_013861.1"/>
</dbReference>
<feature type="compositionally biased region" description="Basic and acidic residues" evidence="1">
    <location>
        <begin position="14"/>
        <end position="34"/>
    </location>
</feature>
<evidence type="ECO:0000313" key="3">
    <source>
        <dbReference type="EMBL" id="CBJ11820.1"/>
    </source>
</evidence>
<dbReference type="eggNOG" id="ENOG5033YUW">
    <property type="taxonomic scope" value="Bacteria"/>
</dbReference>
<reference evidence="3 4" key="1">
    <citation type="journal article" date="2010" name="PLoS Genet.">
        <title>Analysis of the Legionella longbeachae genome and transcriptome uncovers unique strategies to cause Legionnaires' disease.</title>
        <authorList>
            <person name="Cazalet C."/>
            <person name="Gomez-Valero L."/>
            <person name="Rusniok C."/>
            <person name="Lomma M."/>
            <person name="Dervins-Ravault D."/>
            <person name="Newton H."/>
            <person name="Sansom F."/>
            <person name="Jarraud S."/>
            <person name="Zidane N."/>
            <person name="Ma L."/>
            <person name="Bouchier C."/>
            <person name="Etienne J."/>
            <person name="Hartland E."/>
            <person name="Buchrieser C."/>
        </authorList>
    </citation>
    <scope>NUCLEOTIDE SEQUENCE [LARGE SCALE GENOMIC DNA]</scope>
    <source>
        <strain evidence="3 4">NSW150</strain>
    </source>
</reference>
<feature type="compositionally biased region" description="Polar residues" evidence="1">
    <location>
        <begin position="45"/>
        <end position="61"/>
    </location>
</feature>
<organism evidence="3 4">
    <name type="scientific">Legionella longbeachae serogroup 1 (strain NSW150)</name>
    <dbReference type="NCBI Taxonomy" id="661367"/>
    <lineage>
        <taxon>Bacteria</taxon>
        <taxon>Pseudomonadati</taxon>
        <taxon>Pseudomonadota</taxon>
        <taxon>Gammaproteobacteria</taxon>
        <taxon>Legionellales</taxon>
        <taxon>Legionellaceae</taxon>
        <taxon>Legionella</taxon>
    </lineage>
</organism>
<dbReference type="KEGG" id="llo:LLO_1454"/>
<proteinExistence type="predicted"/>